<evidence type="ECO:0008006" key="6">
    <source>
        <dbReference type="Google" id="ProtNLM"/>
    </source>
</evidence>
<dbReference type="Gene3D" id="3.40.50.2000">
    <property type="entry name" value="Glycogen Phosphorylase B"/>
    <property type="match status" value="2"/>
</dbReference>
<dbReference type="GO" id="GO:0005992">
    <property type="term" value="P:trehalose biosynthetic process"/>
    <property type="evidence" value="ECO:0007669"/>
    <property type="project" value="InterPro"/>
</dbReference>
<reference evidence="1" key="1">
    <citation type="submission" date="2021-02" db="EMBL/GenBank/DDBJ databases">
        <authorList>
            <person name="Nowell W R."/>
        </authorList>
    </citation>
    <scope>NUCLEOTIDE SEQUENCE</scope>
</reference>
<accession>A0A813VYU5</accession>
<organism evidence="1 5">
    <name type="scientific">Adineta steineri</name>
    <dbReference type="NCBI Taxonomy" id="433720"/>
    <lineage>
        <taxon>Eukaryota</taxon>
        <taxon>Metazoa</taxon>
        <taxon>Spiralia</taxon>
        <taxon>Gnathifera</taxon>
        <taxon>Rotifera</taxon>
        <taxon>Eurotatoria</taxon>
        <taxon>Bdelloidea</taxon>
        <taxon>Adinetida</taxon>
        <taxon>Adinetidae</taxon>
        <taxon>Adineta</taxon>
    </lineage>
</organism>
<evidence type="ECO:0000313" key="2">
    <source>
        <dbReference type="EMBL" id="CAF1515852.1"/>
    </source>
</evidence>
<dbReference type="GO" id="GO:0004805">
    <property type="term" value="F:trehalose-phosphatase activity"/>
    <property type="evidence" value="ECO:0007669"/>
    <property type="project" value="TreeGrafter"/>
</dbReference>
<evidence type="ECO:0000313" key="3">
    <source>
        <dbReference type="EMBL" id="CAF3664566.1"/>
    </source>
</evidence>
<dbReference type="PANTHER" id="PTHR10788">
    <property type="entry name" value="TREHALOSE-6-PHOSPHATE SYNTHASE"/>
    <property type="match status" value="1"/>
</dbReference>
<proteinExistence type="predicted"/>
<dbReference type="Proteomes" id="UP000663860">
    <property type="component" value="Unassembled WGS sequence"/>
</dbReference>
<dbReference type="SUPFAM" id="SSF53756">
    <property type="entry name" value="UDP-Glycosyltransferase/glycogen phosphorylase"/>
    <property type="match status" value="1"/>
</dbReference>
<evidence type="ECO:0000313" key="4">
    <source>
        <dbReference type="EMBL" id="CAF3965971.1"/>
    </source>
</evidence>
<evidence type="ECO:0000313" key="5">
    <source>
        <dbReference type="Proteomes" id="UP000663860"/>
    </source>
</evidence>
<comment type="caution">
    <text evidence="1">The sequence shown here is derived from an EMBL/GenBank/DDBJ whole genome shotgun (WGS) entry which is preliminary data.</text>
</comment>
<dbReference type="GO" id="GO:0003825">
    <property type="term" value="F:alpha,alpha-trehalose-phosphate synthase (UDP-forming) activity"/>
    <property type="evidence" value="ECO:0007669"/>
    <property type="project" value="TreeGrafter"/>
</dbReference>
<dbReference type="InterPro" id="IPR001830">
    <property type="entry name" value="Glyco_trans_20"/>
</dbReference>
<dbReference type="AlphaFoldDB" id="A0A813VYU5"/>
<name>A0A813VYU5_9BILA</name>
<dbReference type="OrthoDB" id="755951at2759"/>
<dbReference type="EMBL" id="CAJOBB010002403">
    <property type="protein sequence ID" value="CAF3965971.1"/>
    <property type="molecule type" value="Genomic_DNA"/>
</dbReference>
<sequence length="455" mass="52798">MSKIINVSNRLPITIVKDDQRYTFKESSGGLKSGLEGVKETIDFLWIGWPGLAVEKSMEKPLEQEIKDKLGYLPVFMSEELADLYYTKYSNGILWPVLHNFIFDCDYQEKYFNAYVKVNELFAKKVLEVLEEDDFVWIHDYHLMLLPKLIREKTKKSVTIAFFLHTNWPSPEIFRIIPQAKQICDSLLYADLVGFHLLKYKSNFTHTCEDLLNTKVHDVIYYKGHMVKIRNLVLGIQPNKIFDTIDSEKTKIDMAKIAEKYKGKKLIIGVDRIDYIKGLDLKFKAYDLFLENNKEAVIFEQIAIPSREDISTYKNYEIRISTACNSINDKHGRVVEYRHESVDFNYLVALYRSADVCIISSLVDGLNLVAFEYIAAQRDRSGVLLLSKFAGCSSVFNTPMQFNPMDCSELARLIKKALEMPEIERKRIQQNLFKVVINNTTGHWAKKLLKEMTII</sequence>
<dbReference type="EMBL" id="CAJNOE010000066">
    <property type="protein sequence ID" value="CAF0847444.1"/>
    <property type="molecule type" value="Genomic_DNA"/>
</dbReference>
<evidence type="ECO:0000313" key="1">
    <source>
        <dbReference type="EMBL" id="CAF0847444.1"/>
    </source>
</evidence>
<dbReference type="GO" id="GO:0005829">
    <property type="term" value="C:cytosol"/>
    <property type="evidence" value="ECO:0007669"/>
    <property type="project" value="TreeGrafter"/>
</dbReference>
<dbReference type="EMBL" id="CAJOAZ010000506">
    <property type="protein sequence ID" value="CAF3664566.1"/>
    <property type="molecule type" value="Genomic_DNA"/>
</dbReference>
<dbReference type="Proteomes" id="UP000663844">
    <property type="component" value="Unassembled WGS sequence"/>
</dbReference>
<dbReference type="EMBL" id="CAJNON010002722">
    <property type="protein sequence ID" value="CAF1515852.1"/>
    <property type="molecule type" value="Genomic_DNA"/>
</dbReference>
<dbReference type="Proteomes" id="UP000663891">
    <property type="component" value="Unassembled WGS sequence"/>
</dbReference>
<gene>
    <name evidence="1" type="ORF">IZO911_LOCUS9403</name>
    <name evidence="4" type="ORF">KXQ929_LOCUS26484</name>
    <name evidence="3" type="ORF">OXD698_LOCUS9824</name>
    <name evidence="2" type="ORF">VCS650_LOCUS43023</name>
</gene>
<dbReference type="Pfam" id="PF00982">
    <property type="entry name" value="Glyco_transf_20"/>
    <property type="match status" value="1"/>
</dbReference>
<protein>
    <recommendedName>
        <fullName evidence="6">Trehalose-6-phosphate synthase</fullName>
    </recommendedName>
</protein>
<dbReference type="Proteomes" id="UP000663868">
    <property type="component" value="Unassembled WGS sequence"/>
</dbReference>
<dbReference type="CDD" id="cd03788">
    <property type="entry name" value="GT20_TPS"/>
    <property type="match status" value="1"/>
</dbReference>
<dbReference type="PANTHER" id="PTHR10788:SF106">
    <property type="entry name" value="BCDNA.GH08860"/>
    <property type="match status" value="1"/>
</dbReference>